<dbReference type="AlphaFoldDB" id="M7ZYR9"/>
<dbReference type="EMBL" id="KD051831">
    <property type="protein sequence ID" value="EMS64821.1"/>
    <property type="molecule type" value="Genomic_DNA"/>
</dbReference>
<accession>M7ZYR9</accession>
<gene>
    <name evidence="1" type="ORF">TRIUR3_31285</name>
</gene>
<sequence length="136" mass="15279">MDQLVYSWMAMSPGGNRVYSWMGVLSSGSGVRQRQEDERNGNLEGNNWWKSSQCYLLFANGWRGPAGVLLDGDVAWWQQGVLFDGGAIQWQWGAQRTLKGKLGEWKIPKWEYPKKMSGGVNEPGLSSKGYLSPYKG</sequence>
<organism evidence="1">
    <name type="scientific">Triticum urartu</name>
    <name type="common">Red wild einkorn</name>
    <name type="synonym">Crithodium urartu</name>
    <dbReference type="NCBI Taxonomy" id="4572"/>
    <lineage>
        <taxon>Eukaryota</taxon>
        <taxon>Viridiplantae</taxon>
        <taxon>Streptophyta</taxon>
        <taxon>Embryophyta</taxon>
        <taxon>Tracheophyta</taxon>
        <taxon>Spermatophyta</taxon>
        <taxon>Magnoliopsida</taxon>
        <taxon>Liliopsida</taxon>
        <taxon>Poales</taxon>
        <taxon>Poaceae</taxon>
        <taxon>BOP clade</taxon>
        <taxon>Pooideae</taxon>
        <taxon>Triticodae</taxon>
        <taxon>Triticeae</taxon>
        <taxon>Triticinae</taxon>
        <taxon>Triticum</taxon>
    </lineage>
</organism>
<name>M7ZYR9_TRIUA</name>
<protein>
    <submittedName>
        <fullName evidence="1">Uncharacterized protein</fullName>
    </submittedName>
</protein>
<proteinExistence type="predicted"/>
<reference evidence="1" key="1">
    <citation type="journal article" date="2013" name="Nature">
        <title>Draft genome of the wheat A-genome progenitor Triticum urartu.</title>
        <authorList>
            <person name="Ling H.Q."/>
            <person name="Zhao S."/>
            <person name="Liu D."/>
            <person name="Wang J."/>
            <person name="Sun H."/>
            <person name="Zhang C."/>
            <person name="Fan H."/>
            <person name="Li D."/>
            <person name="Dong L."/>
            <person name="Tao Y."/>
            <person name="Gao C."/>
            <person name="Wu H."/>
            <person name="Li Y."/>
            <person name="Cui Y."/>
            <person name="Guo X."/>
            <person name="Zheng S."/>
            <person name="Wang B."/>
            <person name="Yu K."/>
            <person name="Liang Q."/>
            <person name="Yang W."/>
            <person name="Lou X."/>
            <person name="Chen J."/>
            <person name="Feng M."/>
            <person name="Jian J."/>
            <person name="Zhang X."/>
            <person name="Luo G."/>
            <person name="Jiang Y."/>
            <person name="Liu J."/>
            <person name="Wang Z."/>
            <person name="Sha Y."/>
            <person name="Zhang B."/>
            <person name="Wu H."/>
            <person name="Tang D."/>
            <person name="Shen Q."/>
            <person name="Xue P."/>
            <person name="Zou S."/>
            <person name="Wang X."/>
            <person name="Liu X."/>
            <person name="Wang F."/>
            <person name="Yang Y."/>
            <person name="An X."/>
            <person name="Dong Z."/>
            <person name="Zhang K."/>
            <person name="Zhang X."/>
            <person name="Luo M.C."/>
            <person name="Dvorak J."/>
            <person name="Tong Y."/>
            <person name="Wang J."/>
            <person name="Yang H."/>
            <person name="Li Z."/>
            <person name="Wang D."/>
            <person name="Zhang A."/>
            <person name="Wang J."/>
        </authorList>
    </citation>
    <scope>NUCLEOTIDE SEQUENCE</scope>
</reference>
<evidence type="ECO:0000313" key="1">
    <source>
        <dbReference type="EMBL" id="EMS64821.1"/>
    </source>
</evidence>